<protein>
    <recommendedName>
        <fullName evidence="13">Allene oxide synthase</fullName>
    </recommendedName>
</protein>
<evidence type="ECO:0000256" key="1">
    <source>
        <dbReference type="ARBA" id="ARBA00010617"/>
    </source>
</evidence>
<keyword evidence="8" id="KW-0443">Lipid metabolism</keyword>
<dbReference type="GO" id="GO:0016829">
    <property type="term" value="F:lyase activity"/>
    <property type="evidence" value="ECO:0007669"/>
    <property type="project" value="UniProtKB-KW"/>
</dbReference>
<evidence type="ECO:0000256" key="3">
    <source>
        <dbReference type="ARBA" id="ARBA00022617"/>
    </source>
</evidence>
<dbReference type="GO" id="GO:0020037">
    <property type="term" value="F:heme binding"/>
    <property type="evidence" value="ECO:0007669"/>
    <property type="project" value="InterPro"/>
</dbReference>
<keyword evidence="6" id="KW-0276">Fatty acid metabolism</keyword>
<evidence type="ECO:0000313" key="11">
    <source>
        <dbReference type="EMBL" id="MCL7036981.1"/>
    </source>
</evidence>
<dbReference type="FunFam" id="1.10.630.10:FF:000024">
    <property type="entry name" value="Allene oxide synthase, chloroplastic"/>
    <property type="match status" value="1"/>
</dbReference>
<evidence type="ECO:0000256" key="4">
    <source>
        <dbReference type="ARBA" id="ARBA00022723"/>
    </source>
</evidence>
<dbReference type="CDD" id="cd11071">
    <property type="entry name" value="CYP74"/>
    <property type="match status" value="1"/>
</dbReference>
<keyword evidence="10" id="KW-0456">Lyase</keyword>
<dbReference type="InterPro" id="IPR001128">
    <property type="entry name" value="Cyt_P450"/>
</dbReference>
<dbReference type="Proteomes" id="UP001177140">
    <property type="component" value="Unassembled WGS sequence"/>
</dbReference>
<reference evidence="11" key="1">
    <citation type="submission" date="2022-03" db="EMBL/GenBank/DDBJ databases">
        <title>A functionally conserved STORR gene fusion in Papaver species that diverged 16.8 million years ago.</title>
        <authorList>
            <person name="Catania T."/>
        </authorList>
    </citation>
    <scope>NUCLEOTIDE SEQUENCE</scope>
    <source>
        <strain evidence="11">S-191538</strain>
    </source>
</reference>
<evidence type="ECO:0000256" key="5">
    <source>
        <dbReference type="ARBA" id="ARBA00022767"/>
    </source>
</evidence>
<evidence type="ECO:0000256" key="9">
    <source>
        <dbReference type="ARBA" id="ARBA00023160"/>
    </source>
</evidence>
<dbReference type="Pfam" id="PF00067">
    <property type="entry name" value="p450"/>
    <property type="match status" value="1"/>
</dbReference>
<evidence type="ECO:0000256" key="7">
    <source>
        <dbReference type="ARBA" id="ARBA00023004"/>
    </source>
</evidence>
<keyword evidence="9" id="KW-0275">Fatty acid biosynthesis</keyword>
<dbReference type="Gene3D" id="1.10.630.10">
    <property type="entry name" value="Cytochrome P450"/>
    <property type="match status" value="1"/>
</dbReference>
<dbReference type="GO" id="GO:0031408">
    <property type="term" value="P:oxylipin biosynthetic process"/>
    <property type="evidence" value="ECO:0007669"/>
    <property type="project" value="UniProtKB-KW"/>
</dbReference>
<dbReference type="PANTHER" id="PTHR24286:SF255">
    <property type="entry name" value="ALLENE OXIDE SYNTHASE, CHLOROPLASTIC"/>
    <property type="match status" value="1"/>
</dbReference>
<name>A0AA41VA67_PAPNU</name>
<evidence type="ECO:0008006" key="13">
    <source>
        <dbReference type="Google" id="ProtNLM"/>
    </source>
</evidence>
<accession>A0AA41VA67</accession>
<dbReference type="GO" id="GO:0005506">
    <property type="term" value="F:iron ion binding"/>
    <property type="evidence" value="ECO:0007669"/>
    <property type="project" value="InterPro"/>
</dbReference>
<dbReference type="GO" id="GO:0004497">
    <property type="term" value="F:monooxygenase activity"/>
    <property type="evidence" value="ECO:0007669"/>
    <property type="project" value="InterPro"/>
</dbReference>
<evidence type="ECO:0000256" key="2">
    <source>
        <dbReference type="ARBA" id="ARBA00022516"/>
    </source>
</evidence>
<keyword evidence="5" id="KW-0925">Oxylipin biosynthesis</keyword>
<keyword evidence="7" id="KW-0408">Iron</keyword>
<keyword evidence="2" id="KW-0444">Lipid biosynthesis</keyword>
<keyword evidence="12" id="KW-1185">Reference proteome</keyword>
<evidence type="ECO:0000313" key="12">
    <source>
        <dbReference type="Proteomes" id="UP001177140"/>
    </source>
</evidence>
<gene>
    <name evidence="11" type="ORF">MKW94_023375</name>
</gene>
<keyword evidence="3" id="KW-0349">Heme</keyword>
<proteinExistence type="inferred from homology"/>
<organism evidence="11 12">
    <name type="scientific">Papaver nudicaule</name>
    <name type="common">Iceland poppy</name>
    <dbReference type="NCBI Taxonomy" id="74823"/>
    <lineage>
        <taxon>Eukaryota</taxon>
        <taxon>Viridiplantae</taxon>
        <taxon>Streptophyta</taxon>
        <taxon>Embryophyta</taxon>
        <taxon>Tracheophyta</taxon>
        <taxon>Spermatophyta</taxon>
        <taxon>Magnoliopsida</taxon>
        <taxon>Ranunculales</taxon>
        <taxon>Papaveraceae</taxon>
        <taxon>Papaveroideae</taxon>
        <taxon>Papaver</taxon>
    </lineage>
</organism>
<dbReference type="GO" id="GO:0016705">
    <property type="term" value="F:oxidoreductase activity, acting on paired donors, with incorporation or reduction of molecular oxygen"/>
    <property type="evidence" value="ECO:0007669"/>
    <property type="project" value="InterPro"/>
</dbReference>
<dbReference type="GO" id="GO:0033075">
    <property type="term" value="P:isoquinoline alkaloid biosynthetic process"/>
    <property type="evidence" value="ECO:0007669"/>
    <property type="project" value="UniProtKB-ARBA"/>
</dbReference>
<dbReference type="EMBL" id="JAJJMA010174074">
    <property type="protein sequence ID" value="MCL7036981.1"/>
    <property type="molecule type" value="Genomic_DNA"/>
</dbReference>
<dbReference type="GO" id="GO:0006633">
    <property type="term" value="P:fatty acid biosynthetic process"/>
    <property type="evidence" value="ECO:0007669"/>
    <property type="project" value="UniProtKB-KW"/>
</dbReference>
<dbReference type="GO" id="GO:0016125">
    <property type="term" value="P:sterol metabolic process"/>
    <property type="evidence" value="ECO:0007669"/>
    <property type="project" value="TreeGrafter"/>
</dbReference>
<dbReference type="InterPro" id="IPR036396">
    <property type="entry name" value="Cyt_P450_sf"/>
</dbReference>
<comment type="caution">
    <text evidence="11">The sequence shown here is derived from an EMBL/GenBank/DDBJ whole genome shotgun (WGS) entry which is preliminary data.</text>
</comment>
<dbReference type="SUPFAM" id="SSF48264">
    <property type="entry name" value="Cytochrome P450"/>
    <property type="match status" value="1"/>
</dbReference>
<dbReference type="AlphaFoldDB" id="A0AA41VA67"/>
<evidence type="ECO:0000256" key="8">
    <source>
        <dbReference type="ARBA" id="ARBA00023098"/>
    </source>
</evidence>
<comment type="similarity">
    <text evidence="1">Belongs to the cytochrome P450 family.</text>
</comment>
<keyword evidence="4" id="KW-0479">Metal-binding</keyword>
<evidence type="ECO:0000256" key="6">
    <source>
        <dbReference type="ARBA" id="ARBA00022832"/>
    </source>
</evidence>
<dbReference type="PANTHER" id="PTHR24286">
    <property type="entry name" value="CYTOCHROME P450 26"/>
    <property type="match status" value="1"/>
</dbReference>
<evidence type="ECO:0000256" key="10">
    <source>
        <dbReference type="ARBA" id="ARBA00023239"/>
    </source>
</evidence>
<sequence>MSMNCPHEVEGSSSHSDTSTNAVVNFPVRDIPGKYGTPFFGPILDRLKYFHFQGKEKYFSSRVKKYQSTVFRANMPPGPFISSNSKVVVLLDAKSFPILFDVTKVEKKDVFTGTYVPSTKLTGGYRVLAYLDPSEPNHCKLKQLLFFLFHSRREFIIPEFGRSFGELFDTLECKVATKGKARFDGLNDKACFNFVCRSFFATNPADTKLGIRGVPTKILVWILFQISPIASTGLPCFLEEPLFHTCLLPPCLMRSNYKKLYDFFYTYSGWILDEAEKMGIEREEACHNLLFAACFNAFGAMRIFFPILIKWIGRSGAKIHKQLADEIRSAVASHGGNVSLKAIEDMPLMKSAVYEALRIEPPVPFQYATAKKDLVIQSHDSAFEVKQGELLFGYQPFATKDPKVFERADEFIAERFVGVEGEKLLKYVVWSNGPETEDTSVENKQCAAKDIVVLVSRLLLVELFLRYDSFEVKIHTSPLLPLVTFTSVTKCNDPSTEKLKQ</sequence>